<sequence length="108" mass="11657">SLQVDSIQSALVKCQDGGCRSLEVSHESFTGLDVDTLSISFQAVLRIGTHFVEQVCRLDTWQNLMSETSNVSVTFTANATNGTAADSLLSSPTLSPSECFNGYYIMVL</sequence>
<evidence type="ECO:0000313" key="2">
    <source>
        <dbReference type="WBParaSite" id="maker-uti_cns_0045806-snap-gene-0.3-mRNA-1"/>
    </source>
</evidence>
<name>A0A1I8J391_9PLAT</name>
<proteinExistence type="predicted"/>
<dbReference type="WBParaSite" id="maker-uti_cns_0045806-snap-gene-0.3-mRNA-1">
    <property type="protein sequence ID" value="maker-uti_cns_0045806-snap-gene-0.3-mRNA-1"/>
    <property type="gene ID" value="maker-uti_cns_0045806-snap-gene-0.3"/>
</dbReference>
<reference evidence="2" key="1">
    <citation type="submission" date="2016-11" db="UniProtKB">
        <authorList>
            <consortium name="WormBaseParasite"/>
        </authorList>
    </citation>
    <scope>IDENTIFICATION</scope>
</reference>
<evidence type="ECO:0000313" key="1">
    <source>
        <dbReference type="Proteomes" id="UP000095280"/>
    </source>
</evidence>
<dbReference type="AlphaFoldDB" id="A0A1I8J391"/>
<accession>A0A1I8J391</accession>
<protein>
    <submittedName>
        <fullName evidence="2">Tectonic family member 3</fullName>
    </submittedName>
</protein>
<organism evidence="1 2">
    <name type="scientific">Macrostomum lignano</name>
    <dbReference type="NCBI Taxonomy" id="282301"/>
    <lineage>
        <taxon>Eukaryota</taxon>
        <taxon>Metazoa</taxon>
        <taxon>Spiralia</taxon>
        <taxon>Lophotrochozoa</taxon>
        <taxon>Platyhelminthes</taxon>
        <taxon>Rhabditophora</taxon>
        <taxon>Macrostomorpha</taxon>
        <taxon>Macrostomida</taxon>
        <taxon>Macrostomidae</taxon>
        <taxon>Macrostomum</taxon>
    </lineage>
</organism>
<dbReference type="Proteomes" id="UP000095280">
    <property type="component" value="Unplaced"/>
</dbReference>
<keyword evidence="1" id="KW-1185">Reference proteome</keyword>